<proteinExistence type="inferred from homology"/>
<evidence type="ECO:0000256" key="10">
    <source>
        <dbReference type="SAM" id="MobiDB-lite"/>
    </source>
</evidence>
<dbReference type="InterPro" id="IPR023753">
    <property type="entry name" value="FAD/NAD-binding_dom"/>
</dbReference>
<dbReference type="InterPro" id="IPR017941">
    <property type="entry name" value="Rieske_2Fe-2S"/>
</dbReference>
<evidence type="ECO:0000256" key="5">
    <source>
        <dbReference type="ARBA" id="ARBA00022723"/>
    </source>
</evidence>
<feature type="compositionally biased region" description="Basic and acidic residues" evidence="10">
    <location>
        <begin position="105"/>
        <end position="118"/>
    </location>
</feature>
<keyword evidence="3" id="KW-0285">Flavoprotein</keyword>
<evidence type="ECO:0000256" key="9">
    <source>
        <dbReference type="ARBA" id="ARBA00023014"/>
    </source>
</evidence>
<keyword evidence="7" id="KW-0560">Oxidoreductase</keyword>
<dbReference type="Gene3D" id="3.50.50.60">
    <property type="entry name" value="FAD/NAD(P)-binding domain"/>
    <property type="match status" value="4"/>
</dbReference>
<keyword evidence="5" id="KW-0479">Metal-binding</keyword>
<feature type="compositionally biased region" description="Basic and acidic residues" evidence="10">
    <location>
        <begin position="190"/>
        <end position="201"/>
    </location>
</feature>
<dbReference type="FunFam" id="2.102.10.10:FF:000003">
    <property type="entry name" value="apoptosis-inducing factor 3 isoform X2"/>
    <property type="match status" value="1"/>
</dbReference>
<keyword evidence="9" id="KW-0411">Iron-sulfur</keyword>
<dbReference type="InterPro" id="IPR036188">
    <property type="entry name" value="FAD/NAD-bd_sf"/>
</dbReference>
<dbReference type="PANTHER" id="PTHR43557:SF2">
    <property type="entry name" value="RIESKE DOMAIN-CONTAINING PROTEIN-RELATED"/>
    <property type="match status" value="1"/>
</dbReference>
<comment type="cofactor">
    <cofactor evidence="1">
        <name>FAD</name>
        <dbReference type="ChEBI" id="CHEBI:57692"/>
    </cofactor>
</comment>
<keyword evidence="6" id="KW-0274">FAD</keyword>
<evidence type="ECO:0000256" key="4">
    <source>
        <dbReference type="ARBA" id="ARBA00022714"/>
    </source>
</evidence>
<dbReference type="CDD" id="cd03478">
    <property type="entry name" value="Rieske_AIFL_N"/>
    <property type="match status" value="1"/>
</dbReference>
<dbReference type="Proteomes" id="UP000507470">
    <property type="component" value="Unassembled WGS sequence"/>
</dbReference>
<dbReference type="GO" id="GO:0046872">
    <property type="term" value="F:metal ion binding"/>
    <property type="evidence" value="ECO:0007669"/>
    <property type="project" value="UniProtKB-KW"/>
</dbReference>
<evidence type="ECO:0000256" key="8">
    <source>
        <dbReference type="ARBA" id="ARBA00023004"/>
    </source>
</evidence>
<dbReference type="PRINTS" id="PR00368">
    <property type="entry name" value="FADPNR"/>
</dbReference>
<evidence type="ECO:0000256" key="3">
    <source>
        <dbReference type="ARBA" id="ARBA00022630"/>
    </source>
</evidence>
<evidence type="ECO:0000259" key="11">
    <source>
        <dbReference type="PROSITE" id="PS51296"/>
    </source>
</evidence>
<dbReference type="Pfam" id="PF07992">
    <property type="entry name" value="Pyr_redox_2"/>
    <property type="match status" value="2"/>
</dbReference>
<feature type="compositionally biased region" description="Acidic residues" evidence="10">
    <location>
        <begin position="273"/>
        <end position="288"/>
    </location>
</feature>
<dbReference type="SUPFAM" id="SSF51905">
    <property type="entry name" value="FAD/NAD(P)-binding domain"/>
    <property type="match status" value="1"/>
</dbReference>
<dbReference type="PROSITE" id="PS51296">
    <property type="entry name" value="RIESKE"/>
    <property type="match status" value="1"/>
</dbReference>
<sequence length="960" mass="105275">MGKGQSKSYDISTNPQKASHKRPKSSNQRESLLLSRNSTNIDDNTQLNNQPNGDKSPTEQKPDNRGDHSVETKKSDINGIADNNSNLESHEKQKDSETPVVTENNKQEVETLDSKGEPSEEVQVDSAKDSSESNSYNPKEESDQIDKALEDYIESQKREESKEKEDIITEESDLKEEVVESEQTVTVELSESKEEVLKEDNQIGEEEQKEDSETKPELKEDSDKEEDIIKPETEFQEEDITKTETEFQEEVQAVVVATDQQEESQVKETVEKEEAETETSQDTPEDTEDKPVVESETVQFNTVISLETTPLGSDRSPQEADTREGAVDFVEPQVDIVPPADPAVPVEEPTLPESASLVSSELVVQVSSEVDIDMPSVEAVVCGVDDLKDGEMREVDVGEGKALLVKENGQFYAIGNKCTHYGAPLAKGALSNGRVRCPWHGACFNVKTGDIEDFPGLDSLPKFDVTVADGKVKVKGDKALLTSSKVQKSMCKQSADNQKSVLIIGGGPASVICAETLRKEGFTGKITIATQERHLPYDRIKLSKAMDSSADAIALRNADFYKTNGIDILNNKKAMSVDSQAKIVKFEDESSLNYTSLVIATGGKPRQLPINGADFENVCLLRTPDDANKIAETAKGKKVVIIGSSFIGMEVAAFLADKAESVFVVDIIKVPFQLVLGEKVGSVLQKVQCYPHLTIAWWLASGFFRMEVAAYMTSVAKSVSVLVRGKAPFENILGIKIGNMITKLHEDQGVKFYFERGIKEFTGNGNRATEAVLSDDTKLPCDLAILGVGVVPATDFLKDSDITMTNRGFIPVDKNMKTNVDGIYAAGDIVEFPLFTAGDQQVNVQHWQMAHAHGKAAALGILEKNEDVKSVPFFWTMMYKKSIRYTGYGFGYDDIVVHGDLDAPNFTAFYTKGDDVVAVATLGTDPVAAQVAEIMYAGQKILKAEIQDSIDAVVEKFAKL</sequence>
<dbReference type="EMBL" id="CACVKT020003176">
    <property type="protein sequence ID" value="CAC5382002.1"/>
    <property type="molecule type" value="Genomic_DNA"/>
</dbReference>
<dbReference type="Gene3D" id="3.30.390.30">
    <property type="match status" value="1"/>
</dbReference>
<comment type="similarity">
    <text evidence="2">Belongs to the FAD-dependent oxidoreductase family.</text>
</comment>
<feature type="domain" description="Rieske" evidence="11">
    <location>
        <begin position="379"/>
        <end position="474"/>
    </location>
</feature>
<dbReference type="InterPro" id="IPR016156">
    <property type="entry name" value="FAD/NAD-linked_Rdtase_dimer_sf"/>
</dbReference>
<dbReference type="Pfam" id="PF14759">
    <property type="entry name" value="Reductase_C"/>
    <property type="match status" value="1"/>
</dbReference>
<feature type="region of interest" description="Disordered" evidence="10">
    <location>
        <begin position="1"/>
        <end position="295"/>
    </location>
</feature>
<dbReference type="PRINTS" id="PR00411">
    <property type="entry name" value="PNDRDTASEI"/>
</dbReference>
<feature type="compositionally biased region" description="Low complexity" evidence="10">
    <location>
        <begin position="250"/>
        <end position="259"/>
    </location>
</feature>
<evidence type="ECO:0000256" key="7">
    <source>
        <dbReference type="ARBA" id="ARBA00023002"/>
    </source>
</evidence>
<evidence type="ECO:0000313" key="12">
    <source>
        <dbReference type="EMBL" id="CAC5382002.1"/>
    </source>
</evidence>
<feature type="compositionally biased region" description="Polar residues" evidence="10">
    <location>
        <begin position="1"/>
        <end position="17"/>
    </location>
</feature>
<feature type="compositionally biased region" description="Basic and acidic residues" evidence="10">
    <location>
        <begin position="211"/>
        <end position="245"/>
    </location>
</feature>
<feature type="compositionally biased region" description="Polar residues" evidence="10">
    <location>
        <begin position="25"/>
        <end position="55"/>
    </location>
</feature>
<keyword evidence="13" id="KW-1185">Reference proteome</keyword>
<dbReference type="OrthoDB" id="432169at2759"/>
<dbReference type="InterPro" id="IPR028202">
    <property type="entry name" value="Reductase_C"/>
</dbReference>
<reference evidence="12 13" key="1">
    <citation type="submission" date="2020-06" db="EMBL/GenBank/DDBJ databases">
        <authorList>
            <person name="Li R."/>
            <person name="Bekaert M."/>
        </authorList>
    </citation>
    <scope>NUCLEOTIDE SEQUENCE [LARGE SCALE GENOMIC DNA]</scope>
    <source>
        <strain evidence="13">wild</strain>
    </source>
</reference>
<dbReference type="GO" id="GO:0005737">
    <property type="term" value="C:cytoplasm"/>
    <property type="evidence" value="ECO:0007669"/>
    <property type="project" value="TreeGrafter"/>
</dbReference>
<dbReference type="Pfam" id="PF00355">
    <property type="entry name" value="Rieske"/>
    <property type="match status" value="1"/>
</dbReference>
<organism evidence="12 13">
    <name type="scientific">Mytilus coruscus</name>
    <name type="common">Sea mussel</name>
    <dbReference type="NCBI Taxonomy" id="42192"/>
    <lineage>
        <taxon>Eukaryota</taxon>
        <taxon>Metazoa</taxon>
        <taxon>Spiralia</taxon>
        <taxon>Lophotrochozoa</taxon>
        <taxon>Mollusca</taxon>
        <taxon>Bivalvia</taxon>
        <taxon>Autobranchia</taxon>
        <taxon>Pteriomorphia</taxon>
        <taxon>Mytilida</taxon>
        <taxon>Mytiloidea</taxon>
        <taxon>Mytilidae</taxon>
        <taxon>Mytilinae</taxon>
        <taxon>Mytilus</taxon>
    </lineage>
</organism>
<keyword evidence="8" id="KW-0408">Iron</keyword>
<dbReference type="GO" id="GO:0051537">
    <property type="term" value="F:2 iron, 2 sulfur cluster binding"/>
    <property type="evidence" value="ECO:0007669"/>
    <property type="project" value="UniProtKB-KW"/>
</dbReference>
<dbReference type="Gene3D" id="2.102.10.10">
    <property type="entry name" value="Rieske [2Fe-2S] iron-sulphur domain"/>
    <property type="match status" value="1"/>
</dbReference>
<dbReference type="InterPro" id="IPR036922">
    <property type="entry name" value="Rieske_2Fe-2S_sf"/>
</dbReference>
<protein>
    <submittedName>
        <fullName evidence="12">AIFM3</fullName>
    </submittedName>
</protein>
<dbReference type="InterPro" id="IPR050446">
    <property type="entry name" value="FAD-oxidoreductase/Apoptosis"/>
</dbReference>
<name>A0A6J8BDV1_MYTCO</name>
<gene>
    <name evidence="12" type="ORF">MCOR_17870</name>
</gene>
<dbReference type="GO" id="GO:0016651">
    <property type="term" value="F:oxidoreductase activity, acting on NAD(P)H"/>
    <property type="evidence" value="ECO:0007669"/>
    <property type="project" value="TreeGrafter"/>
</dbReference>
<dbReference type="SUPFAM" id="SSF50022">
    <property type="entry name" value="ISP domain"/>
    <property type="match status" value="1"/>
</dbReference>
<evidence type="ECO:0000256" key="1">
    <source>
        <dbReference type="ARBA" id="ARBA00001974"/>
    </source>
</evidence>
<accession>A0A6J8BDV1</accession>
<keyword evidence="4" id="KW-0001">2Fe-2S</keyword>
<feature type="compositionally biased region" description="Basic and acidic residues" evidence="10">
    <location>
        <begin position="88"/>
        <end position="97"/>
    </location>
</feature>
<evidence type="ECO:0000256" key="2">
    <source>
        <dbReference type="ARBA" id="ARBA00006442"/>
    </source>
</evidence>
<feature type="compositionally biased region" description="Basic and acidic residues" evidence="10">
    <location>
        <begin position="138"/>
        <end position="167"/>
    </location>
</feature>
<dbReference type="SUPFAM" id="SSF55424">
    <property type="entry name" value="FAD/NAD-linked reductases, dimerisation (C-terminal) domain"/>
    <property type="match status" value="1"/>
</dbReference>
<feature type="compositionally biased region" description="Basic and acidic residues" evidence="10">
    <location>
        <begin position="56"/>
        <end position="76"/>
    </location>
</feature>
<evidence type="ECO:0000256" key="6">
    <source>
        <dbReference type="ARBA" id="ARBA00022827"/>
    </source>
</evidence>
<dbReference type="AlphaFoldDB" id="A0A6J8BDV1"/>
<dbReference type="PANTHER" id="PTHR43557">
    <property type="entry name" value="APOPTOSIS-INDUCING FACTOR 1"/>
    <property type="match status" value="1"/>
</dbReference>
<evidence type="ECO:0000313" key="13">
    <source>
        <dbReference type="Proteomes" id="UP000507470"/>
    </source>
</evidence>